<evidence type="ECO:0000256" key="1">
    <source>
        <dbReference type="SAM" id="MobiDB-lite"/>
    </source>
</evidence>
<comment type="caution">
    <text evidence="2">The sequence shown here is derived from an EMBL/GenBank/DDBJ whole genome shotgun (WGS) entry which is preliminary data.</text>
</comment>
<proteinExistence type="predicted"/>
<dbReference type="Proteomes" id="UP001283361">
    <property type="component" value="Unassembled WGS sequence"/>
</dbReference>
<evidence type="ECO:0000313" key="2">
    <source>
        <dbReference type="EMBL" id="KAK3690698.1"/>
    </source>
</evidence>
<gene>
    <name evidence="2" type="ORF">RRG08_061139</name>
</gene>
<accession>A0AAE0XDJ3</accession>
<name>A0AAE0XDJ3_9GAST</name>
<feature type="region of interest" description="Disordered" evidence="1">
    <location>
        <begin position="1"/>
        <end position="30"/>
    </location>
</feature>
<reference evidence="2" key="1">
    <citation type="journal article" date="2023" name="G3 (Bethesda)">
        <title>A reference genome for the long-term kleptoplast-retaining sea slug Elysia crispata morphotype clarki.</title>
        <authorList>
            <person name="Eastman K.E."/>
            <person name="Pendleton A.L."/>
            <person name="Shaikh M.A."/>
            <person name="Suttiyut T."/>
            <person name="Ogas R."/>
            <person name="Tomko P."/>
            <person name="Gavelis G."/>
            <person name="Widhalm J.R."/>
            <person name="Wisecaver J.H."/>
        </authorList>
    </citation>
    <scope>NUCLEOTIDE SEQUENCE</scope>
    <source>
        <strain evidence="2">ECLA1</strain>
    </source>
</reference>
<keyword evidence="3" id="KW-1185">Reference proteome</keyword>
<dbReference type="EMBL" id="JAWDGP010008107">
    <property type="protein sequence ID" value="KAK3690698.1"/>
    <property type="molecule type" value="Genomic_DNA"/>
</dbReference>
<dbReference type="AlphaFoldDB" id="A0AAE0XDJ3"/>
<organism evidence="2 3">
    <name type="scientific">Elysia crispata</name>
    <name type="common">lettuce slug</name>
    <dbReference type="NCBI Taxonomy" id="231223"/>
    <lineage>
        <taxon>Eukaryota</taxon>
        <taxon>Metazoa</taxon>
        <taxon>Spiralia</taxon>
        <taxon>Lophotrochozoa</taxon>
        <taxon>Mollusca</taxon>
        <taxon>Gastropoda</taxon>
        <taxon>Heterobranchia</taxon>
        <taxon>Euthyneura</taxon>
        <taxon>Panpulmonata</taxon>
        <taxon>Sacoglossa</taxon>
        <taxon>Placobranchoidea</taxon>
        <taxon>Plakobranchidae</taxon>
        <taxon>Elysia</taxon>
    </lineage>
</organism>
<protein>
    <submittedName>
        <fullName evidence="2">Uncharacterized protein</fullName>
    </submittedName>
</protein>
<sequence>MVTGTSAGGKTHRNQPVTCGPGREPTPEESQTVWSFVYEFDDLVPSSVYCLTEAGAAQWKTLLGAGGGGGEEKSYSSALQHNT</sequence>
<evidence type="ECO:0000313" key="3">
    <source>
        <dbReference type="Proteomes" id="UP001283361"/>
    </source>
</evidence>